<protein>
    <submittedName>
        <fullName evidence="2">NAD-dependent epimerase/dehydratase family protein</fullName>
    </submittedName>
</protein>
<dbReference type="Pfam" id="PF01370">
    <property type="entry name" value="Epimerase"/>
    <property type="match status" value="1"/>
</dbReference>
<dbReference type="Gene3D" id="3.40.50.720">
    <property type="entry name" value="NAD(P)-binding Rossmann-like Domain"/>
    <property type="match status" value="1"/>
</dbReference>
<dbReference type="PANTHER" id="PTHR48079">
    <property type="entry name" value="PROTEIN YEEZ"/>
    <property type="match status" value="1"/>
</dbReference>
<dbReference type="InterPro" id="IPR051783">
    <property type="entry name" value="NAD(P)-dependent_oxidoreduct"/>
</dbReference>
<gene>
    <name evidence="2" type="ORF">ENV54_06340</name>
</gene>
<reference evidence="2" key="1">
    <citation type="journal article" date="2020" name="mSystems">
        <title>Genome- and Community-Level Interaction Insights into Carbon Utilization and Element Cycling Functions of Hydrothermarchaeota in Hydrothermal Sediment.</title>
        <authorList>
            <person name="Zhou Z."/>
            <person name="Liu Y."/>
            <person name="Xu W."/>
            <person name="Pan J."/>
            <person name="Luo Z.H."/>
            <person name="Li M."/>
        </authorList>
    </citation>
    <scope>NUCLEOTIDE SEQUENCE [LARGE SCALE GENOMIC DNA]</scope>
    <source>
        <strain evidence="2">SpSt-769</strain>
    </source>
</reference>
<organism evidence="2">
    <name type="scientific">Desulfomonile tiedjei</name>
    <dbReference type="NCBI Taxonomy" id="2358"/>
    <lineage>
        <taxon>Bacteria</taxon>
        <taxon>Pseudomonadati</taxon>
        <taxon>Thermodesulfobacteriota</taxon>
        <taxon>Desulfomonilia</taxon>
        <taxon>Desulfomonilales</taxon>
        <taxon>Desulfomonilaceae</taxon>
        <taxon>Desulfomonile</taxon>
    </lineage>
</organism>
<dbReference type="GO" id="GO:0004029">
    <property type="term" value="F:aldehyde dehydrogenase (NAD+) activity"/>
    <property type="evidence" value="ECO:0007669"/>
    <property type="project" value="TreeGrafter"/>
</dbReference>
<name>A0A7C4ART1_9BACT</name>
<sequence length="332" mass="36428">MSRPFMKFLVTGATGFIASHLVDLLHARGFHVVCPVRDPASLRHLSPANAAVVPLAALEDYAASQGPFDYVIHAAGATRGTSYKHFYDANVRLTQRLLAAFSQAPLNRPLKRFVLVSTQAVAGPSNNGGAPLDESAPAAPISWYAMSKYEAEKAVLECADALPITIVRPSTVFGPRDVDVLGVFRAVQRRIAPYIAGPDRFVSIIYVRDLIDGILAAALSDRSLGRIYFLTNPHPVVWRDFVHLLALAAGKRVLPLPVPPALLRLTAYLGDAASKITGKPVLIRSDKLQELLQTAWVCSPERARRDFGWRASTPLDDAVRQTFMWYKQHGWL</sequence>
<dbReference type="EMBL" id="DTGT01000194">
    <property type="protein sequence ID" value="HGH60900.1"/>
    <property type="molecule type" value="Genomic_DNA"/>
</dbReference>
<evidence type="ECO:0000259" key="1">
    <source>
        <dbReference type="Pfam" id="PF01370"/>
    </source>
</evidence>
<dbReference type="SUPFAM" id="SSF51735">
    <property type="entry name" value="NAD(P)-binding Rossmann-fold domains"/>
    <property type="match status" value="1"/>
</dbReference>
<dbReference type="InterPro" id="IPR001509">
    <property type="entry name" value="Epimerase_deHydtase"/>
</dbReference>
<feature type="domain" description="NAD-dependent epimerase/dehydratase" evidence="1">
    <location>
        <begin position="9"/>
        <end position="220"/>
    </location>
</feature>
<accession>A0A7C4ART1</accession>
<dbReference type="GO" id="GO:0005737">
    <property type="term" value="C:cytoplasm"/>
    <property type="evidence" value="ECO:0007669"/>
    <property type="project" value="TreeGrafter"/>
</dbReference>
<proteinExistence type="predicted"/>
<evidence type="ECO:0000313" key="2">
    <source>
        <dbReference type="EMBL" id="HGH60900.1"/>
    </source>
</evidence>
<dbReference type="InterPro" id="IPR036291">
    <property type="entry name" value="NAD(P)-bd_dom_sf"/>
</dbReference>
<dbReference type="AlphaFoldDB" id="A0A7C4ART1"/>
<dbReference type="PANTHER" id="PTHR48079:SF6">
    <property type="entry name" value="NAD(P)-BINDING DOMAIN-CONTAINING PROTEIN-RELATED"/>
    <property type="match status" value="1"/>
</dbReference>
<comment type="caution">
    <text evidence="2">The sequence shown here is derived from an EMBL/GenBank/DDBJ whole genome shotgun (WGS) entry which is preliminary data.</text>
</comment>